<keyword evidence="8" id="KW-1185">Reference proteome</keyword>
<dbReference type="EMBL" id="FXTN01000011">
    <property type="protein sequence ID" value="SMO93738.1"/>
    <property type="molecule type" value="Genomic_DNA"/>
</dbReference>
<dbReference type="SUPFAM" id="SSF51011">
    <property type="entry name" value="Glycosyl hydrolase domain"/>
    <property type="match status" value="1"/>
</dbReference>
<feature type="active site" description="Proton donor" evidence="4">
    <location>
        <position position="209"/>
    </location>
</feature>
<evidence type="ECO:0000256" key="1">
    <source>
        <dbReference type="ARBA" id="ARBA00008875"/>
    </source>
</evidence>
<organism evidence="7 8">
    <name type="scientific">Pedobacter westerhofensis</name>
    <dbReference type="NCBI Taxonomy" id="425512"/>
    <lineage>
        <taxon>Bacteria</taxon>
        <taxon>Pseudomonadati</taxon>
        <taxon>Bacteroidota</taxon>
        <taxon>Sphingobacteriia</taxon>
        <taxon>Sphingobacteriales</taxon>
        <taxon>Sphingobacteriaceae</taxon>
        <taxon>Pedobacter</taxon>
    </lineage>
</organism>
<evidence type="ECO:0000259" key="6">
    <source>
        <dbReference type="Pfam" id="PF01229"/>
    </source>
</evidence>
<dbReference type="Gene3D" id="3.20.20.80">
    <property type="entry name" value="Glycosidases"/>
    <property type="match status" value="1"/>
</dbReference>
<evidence type="ECO:0000313" key="8">
    <source>
        <dbReference type="Proteomes" id="UP000320300"/>
    </source>
</evidence>
<dbReference type="RefSeq" id="WP_142530067.1">
    <property type="nucleotide sequence ID" value="NZ_CBCSJO010000001.1"/>
</dbReference>
<dbReference type="Gene3D" id="2.60.40.1500">
    <property type="entry name" value="Glycosyl hydrolase domain, family 39"/>
    <property type="match status" value="1"/>
</dbReference>
<sequence>MKSPAIRIFTAILLISCAVHYSFGQSTNPQPAKITVDLARKKAPMKPVWAWFGYDEPNYTYMKDGKKLLTEIAALSEGPKYVRAHSLLVTGDGEAALKWGSTNAYTEDVHGNPIYNWKIIDSIFDTYVKRGMKPFAQIGFMPQALSTHPEPYKHHWKPGDNYDLIMTGWAYPPKDYNKWGELVYQWVKHSVERYGKAEVESWYWEVWNEPAYYFKGTREEFFKLYDYAAAGLKRALPTAKIGGMNVAGTKSKKSQEYLNEFIQHCLTGTNYATGKTGSPLELLSFHAKGEPKLINGVVLMDPAPQLRDIATGFRIAASYPETKNLPLIIGESDPEGCAACGMATNPENAYRNGTMYSSYTAATFARKYELEDQYGINFKGAVSWSFEFENQPWFYGFRDLATNGVDKPVLNVFRMFGKMSGDRVAVQSNRMYSLKTVMDSSIRGPQTDIGALASKDNETAAVMIWNYHDEDKQGPAEAVNLVIEHVPAKLVTMTHYRIDSNHSNSYEVWKKMGSPQSPSKTQIATLEKAGQLETMGKDQKLTVKENQLSININLPRQGVSLIKLDW</sequence>
<feature type="domain" description="Glycosyl hydrolases family 39 N-terminal catalytic" evidence="6">
    <location>
        <begin position="33"/>
        <end position="529"/>
    </location>
</feature>
<evidence type="ECO:0000256" key="5">
    <source>
        <dbReference type="SAM" id="SignalP"/>
    </source>
</evidence>
<evidence type="ECO:0000256" key="2">
    <source>
        <dbReference type="ARBA" id="ARBA00022801"/>
    </source>
</evidence>
<dbReference type="InterPro" id="IPR051923">
    <property type="entry name" value="Glycosyl_Hydrolase_39"/>
</dbReference>
<gene>
    <name evidence="7" type="ORF">SAMN06265348_11183</name>
</gene>
<evidence type="ECO:0000256" key="3">
    <source>
        <dbReference type="ARBA" id="ARBA00023295"/>
    </source>
</evidence>
<dbReference type="OrthoDB" id="9776971at2"/>
<dbReference type="PANTHER" id="PTHR12631:SF8">
    <property type="entry name" value="ALPHA-L-IDURONIDASE"/>
    <property type="match status" value="1"/>
</dbReference>
<keyword evidence="2" id="KW-0378">Hydrolase</keyword>
<reference evidence="7 8" key="1">
    <citation type="submission" date="2017-05" db="EMBL/GenBank/DDBJ databases">
        <authorList>
            <person name="Varghese N."/>
            <person name="Submissions S."/>
        </authorList>
    </citation>
    <scope>NUCLEOTIDE SEQUENCE [LARGE SCALE GENOMIC DNA]</scope>
    <source>
        <strain evidence="7 8">DSM 19036</strain>
    </source>
</reference>
<keyword evidence="5" id="KW-0732">Signal</keyword>
<protein>
    <submittedName>
        <fullName evidence="7">Xylan 1,4-beta-xylosidase</fullName>
    </submittedName>
</protein>
<dbReference type="Pfam" id="PF01229">
    <property type="entry name" value="Glyco_hydro_39"/>
    <property type="match status" value="1"/>
</dbReference>
<accession>A0A521FC20</accession>
<dbReference type="PANTHER" id="PTHR12631">
    <property type="entry name" value="ALPHA-L-IDURONIDASE"/>
    <property type="match status" value="1"/>
</dbReference>
<evidence type="ECO:0000256" key="4">
    <source>
        <dbReference type="PIRSR" id="PIRSR600514-1"/>
    </source>
</evidence>
<dbReference type="Proteomes" id="UP000320300">
    <property type="component" value="Unassembled WGS sequence"/>
</dbReference>
<dbReference type="InterPro" id="IPR049166">
    <property type="entry name" value="GH39_cat"/>
</dbReference>
<evidence type="ECO:0000313" key="7">
    <source>
        <dbReference type="EMBL" id="SMO93738.1"/>
    </source>
</evidence>
<feature type="signal peptide" evidence="5">
    <location>
        <begin position="1"/>
        <end position="21"/>
    </location>
</feature>
<dbReference type="AlphaFoldDB" id="A0A521FC20"/>
<dbReference type="InterPro" id="IPR017853">
    <property type="entry name" value="GH"/>
</dbReference>
<dbReference type="SUPFAM" id="SSF51445">
    <property type="entry name" value="(Trans)glycosidases"/>
    <property type="match status" value="1"/>
</dbReference>
<comment type="similarity">
    <text evidence="1">Belongs to the glycosyl hydrolase 39 family.</text>
</comment>
<keyword evidence="3" id="KW-0326">Glycosidase</keyword>
<dbReference type="GO" id="GO:0005975">
    <property type="term" value="P:carbohydrate metabolic process"/>
    <property type="evidence" value="ECO:0007669"/>
    <property type="project" value="InterPro"/>
</dbReference>
<dbReference type="GO" id="GO:0004553">
    <property type="term" value="F:hydrolase activity, hydrolyzing O-glycosyl compounds"/>
    <property type="evidence" value="ECO:0007669"/>
    <property type="project" value="InterPro"/>
</dbReference>
<name>A0A521FC20_9SPHI</name>
<proteinExistence type="inferred from homology"/>
<feature type="chain" id="PRO_5022100795" evidence="5">
    <location>
        <begin position="22"/>
        <end position="566"/>
    </location>
</feature>
<dbReference type="PRINTS" id="PR00745">
    <property type="entry name" value="GLHYDRLASE39"/>
</dbReference>
<dbReference type="InterPro" id="IPR000514">
    <property type="entry name" value="Glyco_hydro_39"/>
</dbReference>